<sequence>MSYYEVPDHTHIADVSLRRSDRGYAVTAAFVTVPERAIDEPYTDTRTWHVESSNLWRDLGSAGWAMDHYDRLVDGHRIHAEPSVGSTLPLPEMLAVAANRAQACASDSERQAYNDVVELRTQLREYTHPHTAHPEPALQLAGNQHLPEQQHLAADQRPAPQHYEQHPEPVHYNQLLDTPHRDNGPERPAHHRGIER</sequence>
<dbReference type="EMBL" id="RBKV01000002">
    <property type="protein sequence ID" value="RKR79858.1"/>
    <property type="molecule type" value="Genomic_DNA"/>
</dbReference>
<evidence type="ECO:0000313" key="3">
    <source>
        <dbReference type="Proteomes" id="UP000274762"/>
    </source>
</evidence>
<feature type="region of interest" description="Disordered" evidence="1">
    <location>
        <begin position="148"/>
        <end position="196"/>
    </location>
</feature>
<organism evidence="2 3">
    <name type="scientific">Williamsia marianensis</name>
    <dbReference type="NCBI Taxonomy" id="85044"/>
    <lineage>
        <taxon>Bacteria</taxon>
        <taxon>Bacillati</taxon>
        <taxon>Actinomycetota</taxon>
        <taxon>Actinomycetes</taxon>
        <taxon>Mycobacteriales</taxon>
        <taxon>Nocardiaceae</taxon>
        <taxon>Williamsia</taxon>
    </lineage>
</organism>
<accession>A0A495IV36</accession>
<reference evidence="2 3" key="1">
    <citation type="submission" date="2018-10" db="EMBL/GenBank/DDBJ databases">
        <title>Sequencing the genomes of 1000 actinobacteria strains.</title>
        <authorList>
            <person name="Klenk H.-P."/>
        </authorList>
    </citation>
    <scope>NUCLEOTIDE SEQUENCE [LARGE SCALE GENOMIC DNA]</scope>
    <source>
        <strain evidence="2 3">DSM 44343</strain>
    </source>
</reference>
<proteinExistence type="predicted"/>
<gene>
    <name evidence="2" type="ORF">DFJ75_5001</name>
</gene>
<comment type="caution">
    <text evidence="2">The sequence shown here is derived from an EMBL/GenBank/DDBJ whole genome shotgun (WGS) entry which is preliminary data.</text>
</comment>
<dbReference type="AlphaFoldDB" id="A0A495IV36"/>
<dbReference type="RefSeq" id="WP_062801026.1">
    <property type="nucleotide sequence ID" value="NZ_CBCRXS010000020.1"/>
</dbReference>
<evidence type="ECO:0000313" key="2">
    <source>
        <dbReference type="EMBL" id="RKR79858.1"/>
    </source>
</evidence>
<protein>
    <submittedName>
        <fullName evidence="2">Uncharacterized protein</fullName>
    </submittedName>
</protein>
<name>A0A495IV36_WILMA</name>
<feature type="compositionally biased region" description="Basic and acidic residues" evidence="1">
    <location>
        <begin position="178"/>
        <end position="196"/>
    </location>
</feature>
<evidence type="ECO:0000256" key="1">
    <source>
        <dbReference type="SAM" id="MobiDB-lite"/>
    </source>
</evidence>
<dbReference type="Proteomes" id="UP000274762">
    <property type="component" value="Unassembled WGS sequence"/>
</dbReference>